<dbReference type="PROSITE" id="PS50937">
    <property type="entry name" value="HTH_MERR_2"/>
    <property type="match status" value="1"/>
</dbReference>
<evidence type="ECO:0000313" key="8">
    <source>
        <dbReference type="Proteomes" id="UP000016498"/>
    </source>
</evidence>
<dbReference type="HOGENOM" id="CLU_060077_4_3_11"/>
<dbReference type="Pfam" id="PF13411">
    <property type="entry name" value="MerR_1"/>
    <property type="match status" value="1"/>
</dbReference>
<dbReference type="PRINTS" id="PR00040">
    <property type="entry name" value="HTHMERR"/>
</dbReference>
<sequence length="146" mass="16341">MTPTVDIHASSKVKWKMFAGEELLVHIGEFARQAGVSPRSLRHYEEAGLLVPERTSAGYRDYSPKDLDAVARIRPILATGLGVAAARRYLDCVEITGDNRAVAITMCPGLRRELDAVEERINRHRSRLAREQGALNRFRAAAREEE</sequence>
<dbReference type="InterPro" id="IPR047057">
    <property type="entry name" value="MerR_fam"/>
</dbReference>
<dbReference type="SUPFAM" id="SSF46955">
    <property type="entry name" value="Putative DNA-binding domain"/>
    <property type="match status" value="1"/>
</dbReference>
<dbReference type="PROSITE" id="PS00552">
    <property type="entry name" value="HTH_MERR_1"/>
    <property type="match status" value="1"/>
</dbReference>
<evidence type="ECO:0000256" key="3">
    <source>
        <dbReference type="ARBA" id="ARBA00023125"/>
    </source>
</evidence>
<evidence type="ECO:0000256" key="4">
    <source>
        <dbReference type="ARBA" id="ARBA00023163"/>
    </source>
</evidence>
<accession>U1R8C6</accession>
<comment type="caution">
    <text evidence="7">The sequence shown here is derived from an EMBL/GenBank/DDBJ whole genome shotgun (WGS) entry which is preliminary data.</text>
</comment>
<dbReference type="EMBL" id="AWSD01000337">
    <property type="protein sequence ID" value="ERH15923.1"/>
    <property type="molecule type" value="Genomic_DNA"/>
</dbReference>
<keyword evidence="3" id="KW-0238">DNA-binding</keyword>
<evidence type="ECO:0000259" key="6">
    <source>
        <dbReference type="PROSITE" id="PS50937"/>
    </source>
</evidence>
<dbReference type="PANTHER" id="PTHR30204:SF69">
    <property type="entry name" value="MERR-FAMILY TRANSCRIPTIONAL REGULATOR"/>
    <property type="match status" value="1"/>
</dbReference>
<dbReference type="SMART" id="SM00422">
    <property type="entry name" value="HTH_MERR"/>
    <property type="match status" value="1"/>
</dbReference>
<feature type="coiled-coil region" evidence="5">
    <location>
        <begin position="107"/>
        <end position="134"/>
    </location>
</feature>
<organism evidence="7 8">
    <name type="scientific">Actinomyces johnsonii F0510</name>
    <dbReference type="NCBI Taxonomy" id="1227262"/>
    <lineage>
        <taxon>Bacteria</taxon>
        <taxon>Bacillati</taxon>
        <taxon>Actinomycetota</taxon>
        <taxon>Actinomycetes</taxon>
        <taxon>Actinomycetales</taxon>
        <taxon>Actinomycetaceae</taxon>
        <taxon>Actinomyces</taxon>
    </lineage>
</organism>
<evidence type="ECO:0000256" key="5">
    <source>
        <dbReference type="SAM" id="Coils"/>
    </source>
</evidence>
<evidence type="ECO:0000256" key="1">
    <source>
        <dbReference type="ARBA" id="ARBA00022491"/>
    </source>
</evidence>
<evidence type="ECO:0000313" key="7">
    <source>
        <dbReference type="EMBL" id="ERH15923.1"/>
    </source>
</evidence>
<dbReference type="RefSeq" id="WP_021607490.1">
    <property type="nucleotide sequence ID" value="NZ_KE951789.1"/>
</dbReference>
<proteinExistence type="predicted"/>
<reference evidence="7 8" key="1">
    <citation type="submission" date="2013-06" db="EMBL/GenBank/DDBJ databases">
        <authorList>
            <person name="Weinstock G."/>
            <person name="Sodergren E."/>
            <person name="Lobos E.A."/>
            <person name="Fulton L."/>
            <person name="Fulton R."/>
            <person name="Courtney L."/>
            <person name="Fronick C."/>
            <person name="O'Laughlin M."/>
            <person name="Godfrey J."/>
            <person name="Wilson R.M."/>
            <person name="Miner T."/>
            <person name="Farmer C."/>
            <person name="Delehaunty K."/>
            <person name="Cordes M."/>
            <person name="Minx P."/>
            <person name="Tomlinson C."/>
            <person name="Chen J."/>
            <person name="Wollam A."/>
            <person name="Pepin K.H."/>
            <person name="Bhonagiri V."/>
            <person name="Zhang X."/>
            <person name="Warren W."/>
            <person name="Mitreva M."/>
            <person name="Mardis E.R."/>
            <person name="Wilson R.K."/>
        </authorList>
    </citation>
    <scope>NUCLEOTIDE SEQUENCE [LARGE SCALE GENOMIC DNA]</scope>
    <source>
        <strain evidence="7 8">F0510</strain>
    </source>
</reference>
<dbReference type="Gene3D" id="1.10.1660.10">
    <property type="match status" value="1"/>
</dbReference>
<dbReference type="GO" id="GO:0003700">
    <property type="term" value="F:DNA-binding transcription factor activity"/>
    <property type="evidence" value="ECO:0007669"/>
    <property type="project" value="InterPro"/>
</dbReference>
<dbReference type="InterPro" id="IPR009061">
    <property type="entry name" value="DNA-bd_dom_put_sf"/>
</dbReference>
<keyword evidence="2" id="KW-0805">Transcription regulation</keyword>
<dbReference type="PATRIC" id="fig|1227262.3.peg.2334"/>
<gene>
    <name evidence="7" type="ORF">HMPREF1549_02861</name>
</gene>
<name>U1R8C6_9ACTO</name>
<dbReference type="GO" id="GO:0003677">
    <property type="term" value="F:DNA binding"/>
    <property type="evidence" value="ECO:0007669"/>
    <property type="project" value="UniProtKB-KW"/>
</dbReference>
<protein>
    <submittedName>
        <fullName evidence="7">Transcriptional regulator, MerR family</fullName>
    </submittedName>
</protein>
<dbReference type="Proteomes" id="UP000016498">
    <property type="component" value="Unassembled WGS sequence"/>
</dbReference>
<feature type="domain" description="HTH merR-type" evidence="6">
    <location>
        <begin position="27"/>
        <end position="92"/>
    </location>
</feature>
<keyword evidence="1" id="KW-0678">Repressor</keyword>
<dbReference type="InterPro" id="IPR000551">
    <property type="entry name" value="MerR-type_HTH_dom"/>
</dbReference>
<evidence type="ECO:0000256" key="2">
    <source>
        <dbReference type="ARBA" id="ARBA00023015"/>
    </source>
</evidence>
<dbReference type="PANTHER" id="PTHR30204">
    <property type="entry name" value="REDOX-CYCLING DRUG-SENSING TRANSCRIPTIONAL ACTIVATOR SOXR"/>
    <property type="match status" value="1"/>
</dbReference>
<keyword evidence="5" id="KW-0175">Coiled coil</keyword>
<keyword evidence="4" id="KW-0804">Transcription</keyword>
<dbReference type="AlphaFoldDB" id="U1R8C6"/>